<dbReference type="RefSeq" id="XP_015930588.2">
    <property type="nucleotide sequence ID" value="XM_016075102.4"/>
</dbReference>
<dbReference type="GO" id="GO:0009922">
    <property type="term" value="F:fatty acid elongase activity"/>
    <property type="evidence" value="ECO:0007669"/>
    <property type="project" value="UniProtKB-EC"/>
</dbReference>
<keyword evidence="2 10" id="KW-0444">Lipid biosynthesis</keyword>
<keyword evidence="8 10" id="KW-0472">Membrane</keyword>
<dbReference type="Pfam" id="PF01151">
    <property type="entry name" value="ELO"/>
    <property type="match status" value="1"/>
</dbReference>
<organism evidence="11">
    <name type="scientific">Parasteatoda tepidariorum</name>
    <name type="common">Common house spider</name>
    <name type="synonym">Achaearanea tepidariorum</name>
    <dbReference type="NCBI Taxonomy" id="114398"/>
    <lineage>
        <taxon>Eukaryota</taxon>
        <taxon>Metazoa</taxon>
        <taxon>Ecdysozoa</taxon>
        <taxon>Arthropoda</taxon>
        <taxon>Chelicerata</taxon>
        <taxon>Arachnida</taxon>
        <taxon>Araneae</taxon>
        <taxon>Araneomorphae</taxon>
        <taxon>Entelegynae</taxon>
        <taxon>Araneoidea</taxon>
        <taxon>Theridiidae</taxon>
        <taxon>Parasteatoda</taxon>
    </lineage>
</organism>
<dbReference type="PANTHER" id="PTHR11157:SF69">
    <property type="entry name" value="ELONGATION OF VERY LONG CHAIN FATTY ACIDS PROTEIN 7"/>
    <property type="match status" value="1"/>
</dbReference>
<feature type="transmembrane region" description="Helical" evidence="10">
    <location>
        <begin position="26"/>
        <end position="46"/>
    </location>
</feature>
<evidence type="ECO:0000256" key="9">
    <source>
        <dbReference type="ARBA" id="ARBA00023160"/>
    </source>
</evidence>
<dbReference type="GO" id="GO:0019367">
    <property type="term" value="P:fatty acid elongation, saturated fatty acid"/>
    <property type="evidence" value="ECO:0007669"/>
    <property type="project" value="TreeGrafter"/>
</dbReference>
<dbReference type="OrthoDB" id="434092at2759"/>
<comment type="catalytic activity">
    <reaction evidence="10">
        <text>a very-long-chain acyl-CoA + malonyl-CoA + H(+) = a very-long-chain 3-oxoacyl-CoA + CO2 + CoA</text>
        <dbReference type="Rhea" id="RHEA:32727"/>
        <dbReference type="ChEBI" id="CHEBI:15378"/>
        <dbReference type="ChEBI" id="CHEBI:16526"/>
        <dbReference type="ChEBI" id="CHEBI:57287"/>
        <dbReference type="ChEBI" id="CHEBI:57384"/>
        <dbReference type="ChEBI" id="CHEBI:90725"/>
        <dbReference type="ChEBI" id="CHEBI:90736"/>
        <dbReference type="EC" id="2.3.1.199"/>
    </reaction>
</comment>
<evidence type="ECO:0000256" key="2">
    <source>
        <dbReference type="ARBA" id="ARBA00022516"/>
    </source>
</evidence>
<dbReference type="EC" id="2.3.1.199" evidence="10"/>
<evidence type="ECO:0000256" key="3">
    <source>
        <dbReference type="ARBA" id="ARBA00022679"/>
    </source>
</evidence>
<evidence type="ECO:0000256" key="6">
    <source>
        <dbReference type="ARBA" id="ARBA00022989"/>
    </source>
</evidence>
<evidence type="ECO:0000256" key="1">
    <source>
        <dbReference type="ARBA" id="ARBA00004141"/>
    </source>
</evidence>
<feature type="transmembrane region" description="Helical" evidence="10">
    <location>
        <begin position="114"/>
        <end position="134"/>
    </location>
</feature>
<feature type="transmembrane region" description="Helical" evidence="10">
    <location>
        <begin position="204"/>
        <end position="221"/>
    </location>
</feature>
<reference evidence="11" key="1">
    <citation type="journal article" date="2016" name="Mol. Ecol. Resour.">
        <title>Evaluation of the impact of RNA preservation methods of spiders for de novo transcriptome assembly.</title>
        <authorList>
            <person name="Kono N."/>
            <person name="Nakamura H."/>
            <person name="Ito Y."/>
            <person name="Tomita M."/>
            <person name="Arakawa K."/>
        </authorList>
    </citation>
    <scope>NUCLEOTIDE SEQUENCE</scope>
    <source>
        <tissue evidence="11">Whole body</tissue>
    </source>
</reference>
<feature type="transmembrane region" description="Helical" evidence="10">
    <location>
        <begin position="233"/>
        <end position="253"/>
    </location>
</feature>
<feature type="transmembrane region" description="Helical" evidence="10">
    <location>
        <begin position="67"/>
        <end position="89"/>
    </location>
</feature>
<proteinExistence type="evidence at transcript level"/>
<accession>A0A2L2Y3M3</accession>
<dbReference type="InterPro" id="IPR002076">
    <property type="entry name" value="ELO_fam"/>
</dbReference>
<feature type="transmembrane region" description="Helical" evidence="10">
    <location>
        <begin position="169"/>
        <end position="192"/>
    </location>
</feature>
<name>A0A2L2Y3M3_PARTP</name>
<keyword evidence="9 10" id="KW-0275">Fatty acid biosynthesis</keyword>
<keyword evidence="5 10" id="KW-0276">Fatty acid metabolism</keyword>
<protein>
    <recommendedName>
        <fullName evidence="10">Elongation of very long chain fatty acids protein</fullName>
        <ecNumber evidence="10">2.3.1.199</ecNumber>
    </recommendedName>
    <alternativeName>
        <fullName evidence="10">Very-long-chain 3-oxoacyl-CoA synthase</fullName>
    </alternativeName>
</protein>
<dbReference type="GO" id="GO:0034625">
    <property type="term" value="P:fatty acid elongation, monounsaturated fatty acid"/>
    <property type="evidence" value="ECO:0007669"/>
    <property type="project" value="TreeGrafter"/>
</dbReference>
<keyword evidence="4 10" id="KW-0812">Transmembrane</keyword>
<dbReference type="GO" id="GO:0042761">
    <property type="term" value="P:very long-chain fatty acid biosynthetic process"/>
    <property type="evidence" value="ECO:0007669"/>
    <property type="project" value="TreeGrafter"/>
</dbReference>
<dbReference type="PANTHER" id="PTHR11157">
    <property type="entry name" value="FATTY ACID ACYL TRANSFERASE-RELATED"/>
    <property type="match status" value="1"/>
</dbReference>
<dbReference type="AlphaFoldDB" id="A0A2L2Y3M3"/>
<dbReference type="GO" id="GO:0030148">
    <property type="term" value="P:sphingolipid biosynthetic process"/>
    <property type="evidence" value="ECO:0007669"/>
    <property type="project" value="TreeGrafter"/>
</dbReference>
<evidence type="ECO:0000256" key="10">
    <source>
        <dbReference type="RuleBase" id="RU361115"/>
    </source>
</evidence>
<keyword evidence="6 10" id="KW-1133">Transmembrane helix</keyword>
<evidence type="ECO:0000256" key="8">
    <source>
        <dbReference type="ARBA" id="ARBA00023136"/>
    </source>
</evidence>
<evidence type="ECO:0000313" key="11">
    <source>
        <dbReference type="EMBL" id="LAA02751.1"/>
    </source>
</evidence>
<comment type="similarity">
    <text evidence="10">Belongs to the ELO family.</text>
</comment>
<keyword evidence="3 10" id="KW-0808">Transferase</keyword>
<evidence type="ECO:0000256" key="4">
    <source>
        <dbReference type="ARBA" id="ARBA00022692"/>
    </source>
</evidence>
<dbReference type="EMBL" id="IAAA01001705">
    <property type="protein sequence ID" value="LAA02739.1"/>
    <property type="molecule type" value="mRNA"/>
</dbReference>
<comment type="subcellular location">
    <subcellularLocation>
        <location evidence="1">Membrane</location>
        <topology evidence="1">Multi-pass membrane protein</topology>
    </subcellularLocation>
</comment>
<dbReference type="GeneID" id="107457059"/>
<keyword evidence="7 10" id="KW-0443">Lipid metabolism</keyword>
<dbReference type="KEGG" id="ptep:107457059"/>
<evidence type="ECO:0000256" key="7">
    <source>
        <dbReference type="ARBA" id="ARBA00023098"/>
    </source>
</evidence>
<dbReference type="GO" id="GO:0005789">
    <property type="term" value="C:endoplasmic reticulum membrane"/>
    <property type="evidence" value="ECO:0007669"/>
    <property type="project" value="TreeGrafter"/>
</dbReference>
<evidence type="ECO:0000256" key="5">
    <source>
        <dbReference type="ARBA" id="ARBA00022832"/>
    </source>
</evidence>
<dbReference type="OMA" id="METIRYF"/>
<dbReference type="EMBL" id="IAAA01001707">
    <property type="protein sequence ID" value="LAA02751.1"/>
    <property type="molecule type" value="mRNA"/>
</dbReference>
<dbReference type="GO" id="GO:0034626">
    <property type="term" value="P:fatty acid elongation, polyunsaturated fatty acid"/>
    <property type="evidence" value="ECO:0007669"/>
    <property type="project" value="TreeGrafter"/>
</dbReference>
<sequence>MTTLVRSVSDVYDEYMASGDPRVTEWFLMDGPGPTIMLVILYVLFVKKIGPAWMEDRKPFDLRYAMLLYNAVIVLTNFYLILDTFRILLKPNHSWTCRIDKNKYDPDNVRLAELGWWFFFIKFIEFADTIFFVLRKKNSHISTLHVVHHAVVPIAVWGGLRIEPGSYNYFFPLINTIVHTVMYSYYGLAALGPKVQKFLWWKKYLTTFQMIQFVMVFFYVLNLMITRCQVSKFIIYLNTFLAGLFLLMFYDYFQNTYMKKKAVRKQRALEEENRAKLASSDTASKMNGQIPTVSQKVLEKEIKKNGYVQPVQLNEKSE</sequence>